<keyword evidence="4" id="KW-0704">Schiff base</keyword>
<evidence type="ECO:0000256" key="1">
    <source>
        <dbReference type="ARBA" id="ARBA00003810"/>
    </source>
</evidence>
<accession>A0A8D4VL47</accession>
<dbReference type="GO" id="GO:0016829">
    <property type="term" value="F:lyase activity"/>
    <property type="evidence" value="ECO:0007669"/>
    <property type="project" value="UniProtKB-KW"/>
</dbReference>
<dbReference type="Proteomes" id="UP000824988">
    <property type="component" value="Chromosome"/>
</dbReference>
<dbReference type="KEGG" id="moz:MoryE10_01380"/>
<dbReference type="InterPro" id="IPR007565">
    <property type="entry name" value="4HFCP_synth"/>
</dbReference>
<proteinExistence type="predicted"/>
<protein>
    <recommendedName>
        <fullName evidence="2">(5-formylfuran-3-yl)methyl phosphate synthase</fullName>
        <ecNumber evidence="2">4.2.3.153</ecNumber>
    </recommendedName>
    <alternativeName>
        <fullName evidence="5">4-(hydroxymethyl)-2-furancarboxaldehyde-phosphate synthase</fullName>
    </alternativeName>
</protein>
<name>A0A8D4VL47_9GAMM</name>
<evidence type="ECO:0000313" key="8">
    <source>
        <dbReference type="Proteomes" id="UP000824988"/>
    </source>
</evidence>
<dbReference type="AlphaFoldDB" id="A0A8D4VL47"/>
<reference evidence="7" key="1">
    <citation type="submission" date="2019-06" db="EMBL/GenBank/DDBJ databases">
        <title>Complete genome sequence of Methylogaea oryzae strain JCM16910.</title>
        <authorList>
            <person name="Asakawa S."/>
        </authorList>
    </citation>
    <scope>NUCLEOTIDE SEQUENCE</scope>
    <source>
        <strain evidence="7">E10</strain>
    </source>
</reference>
<dbReference type="Pfam" id="PF04476">
    <property type="entry name" value="4HFCP_synth"/>
    <property type="match status" value="1"/>
</dbReference>
<evidence type="ECO:0000256" key="2">
    <source>
        <dbReference type="ARBA" id="ARBA00012553"/>
    </source>
</evidence>
<dbReference type="NCBIfam" id="NF002576">
    <property type="entry name" value="PRK02227.1-5"/>
    <property type="match status" value="1"/>
</dbReference>
<evidence type="ECO:0000256" key="3">
    <source>
        <dbReference type="ARBA" id="ARBA00023239"/>
    </source>
</evidence>
<dbReference type="PIRSF" id="PIRSF015957">
    <property type="entry name" value="UCP015957"/>
    <property type="match status" value="1"/>
</dbReference>
<organism evidence="7 8">
    <name type="scientific">Methylogaea oryzae</name>
    <dbReference type="NCBI Taxonomy" id="1295382"/>
    <lineage>
        <taxon>Bacteria</taxon>
        <taxon>Pseudomonadati</taxon>
        <taxon>Pseudomonadota</taxon>
        <taxon>Gammaproteobacteria</taxon>
        <taxon>Methylococcales</taxon>
        <taxon>Methylococcaceae</taxon>
        <taxon>Methylogaea</taxon>
    </lineage>
</organism>
<keyword evidence="8" id="KW-1185">Reference proteome</keyword>
<evidence type="ECO:0000256" key="4">
    <source>
        <dbReference type="ARBA" id="ARBA00023270"/>
    </source>
</evidence>
<dbReference type="EC" id="4.2.3.153" evidence="2"/>
<sequence length="236" mass="25123">MTGMLASVTNLEEARLALQGGADIIDLKNPVAGALGALQHDAVRRIVRELQGGKPISATVGDLPMEPQRLAQAVQAMGDTGVDYVKIGFFAGGDRQGCLDALRPLADERRLIAVLFADQQPDFAWIEAIAAAGFAGAMLDTANKGHGGLRQVMAPTRLAEFVDTTRSHRLLCGLAGSLRAEDIAHLLPLRPDYLGFRGALCEQRRRTASLDSEALARVRGQMENPSPAFAQGRATA</sequence>
<dbReference type="EMBL" id="AP019782">
    <property type="protein sequence ID" value="BBL69532.1"/>
    <property type="molecule type" value="Genomic_DNA"/>
</dbReference>
<evidence type="ECO:0000256" key="6">
    <source>
        <dbReference type="ARBA" id="ARBA00047628"/>
    </source>
</evidence>
<gene>
    <name evidence="7" type="ORF">MoryE10_01380</name>
</gene>
<keyword evidence="3" id="KW-0456">Lyase</keyword>
<comment type="catalytic activity">
    <reaction evidence="6">
        <text>2 D-glyceraldehyde 3-phosphate = 4-(hydroxymethyl)-2-furancarboxaldehyde phosphate + phosphate + 2 H2O</text>
        <dbReference type="Rhea" id="RHEA:43536"/>
        <dbReference type="ChEBI" id="CHEBI:15377"/>
        <dbReference type="ChEBI" id="CHEBI:43474"/>
        <dbReference type="ChEBI" id="CHEBI:59776"/>
        <dbReference type="ChEBI" id="CHEBI:83407"/>
        <dbReference type="EC" id="4.2.3.153"/>
    </reaction>
</comment>
<comment type="function">
    <text evidence="1">Catalyzes the formation of 4-(hydroxymethyl)-2-furancarboxaldehyde phosphate (4-HFC-P) from two molecules of glyceraldehyde-3-P (GA-3-P).</text>
</comment>
<evidence type="ECO:0000313" key="7">
    <source>
        <dbReference type="EMBL" id="BBL69532.1"/>
    </source>
</evidence>
<evidence type="ECO:0000256" key="5">
    <source>
        <dbReference type="ARBA" id="ARBA00032523"/>
    </source>
</evidence>